<keyword evidence="9" id="KW-0573">Peptidoglycan synthesis</keyword>
<keyword evidence="15" id="KW-0472">Membrane</keyword>
<evidence type="ECO:0000256" key="7">
    <source>
        <dbReference type="ARBA" id="ARBA00022801"/>
    </source>
</evidence>
<sequence length="692" mass="75351">MKNSDIRRERPPRKSSFLKRIFVFLVVIVMIAGAGAAAGFFVSVSKHLPDVTANIQPNASSRIYDDKGRLITTVHAEENRIPVPITEVPQNLQNAFVAAEDVRFYEHHGIDPRGILRAVWNNVLSRNATGQGGSTITQQLARNAFLTQEQTLKRKLLEVVLALQIENKYTKKQILEMYMNQIYFGQGCYGIQTASRVYFGKDVKDLTLPQCAMLAGLPNSPNYYSPFRSLEAAKYRQGIVLDQMAKYGYISEADAQAAKKADLHLAKPQAAKGTNSTASYFISYVIQTISDKYDSDAIYKEGLQVYTTLDLDMQKEAEKVLKADLPAGNKDAKGLTQPQGALMTIETGTGHIKAMVGGRGEDHFNRATQMVRQPGSAFKPFVYLTAFENKFSPYDTVSNEKKTYGGGWTPKNYGGTSGGSVTLEEALVHSMNIPTIDLANKVGMKKILDTAEACGISTLVKDGKRNDDNLAASIGGLTNGVSVYDMAKAYSVFANGGKLIEPTAIMKVVDRNGNVLEDHSGKPEGKQVVSENAVYRLTSILEEVVSRGTGGNAYIGRTAAGKTGTTDDEHDAWFVGYTPELVTAVWIGDDTSSNAGYTGGTVPAAIWRDFMKQALSAYKTKSFDIPESVRAENERARAAQAAKAAETKKKDEDKKKDDKSVKDNKNAGNKLLDRITGKGGAKPSEGDGTKTN</sequence>
<evidence type="ECO:0000256" key="9">
    <source>
        <dbReference type="ARBA" id="ARBA00022984"/>
    </source>
</evidence>
<evidence type="ECO:0000256" key="14">
    <source>
        <dbReference type="SAM" id="MobiDB-lite"/>
    </source>
</evidence>
<dbReference type="SUPFAM" id="SSF53955">
    <property type="entry name" value="Lysozyme-like"/>
    <property type="match status" value="1"/>
</dbReference>
<name>H1D0W8_9FIRM</name>
<dbReference type="InterPro" id="IPR001264">
    <property type="entry name" value="Glyco_trans_51"/>
</dbReference>
<dbReference type="InterPro" id="IPR023346">
    <property type="entry name" value="Lysozyme-like_dom_sf"/>
</dbReference>
<dbReference type="Pfam" id="PF00905">
    <property type="entry name" value="Transpeptidase"/>
    <property type="match status" value="1"/>
</dbReference>
<comment type="caution">
    <text evidence="18">The sequence shown here is derived from an EMBL/GenBank/DDBJ whole genome shotgun (WGS) entry which is preliminary data.</text>
</comment>
<evidence type="ECO:0000256" key="8">
    <source>
        <dbReference type="ARBA" id="ARBA00022960"/>
    </source>
</evidence>
<keyword evidence="6" id="KW-0808">Transferase</keyword>
<dbReference type="PATRIC" id="fig|742743.3.peg.1275"/>
<evidence type="ECO:0000256" key="10">
    <source>
        <dbReference type="ARBA" id="ARBA00023268"/>
    </source>
</evidence>
<dbReference type="eggNOG" id="COG0744">
    <property type="taxonomic scope" value="Bacteria"/>
</dbReference>
<keyword evidence="4" id="KW-0645">Protease</keyword>
<evidence type="ECO:0000256" key="3">
    <source>
        <dbReference type="ARBA" id="ARBA00022645"/>
    </source>
</evidence>
<evidence type="ECO:0000256" key="2">
    <source>
        <dbReference type="ARBA" id="ARBA00007739"/>
    </source>
</evidence>
<keyword evidence="11" id="KW-0961">Cell wall biogenesis/degradation</keyword>
<comment type="catalytic activity">
    <reaction evidence="12">
        <text>Preferential cleavage: (Ac)2-L-Lys-D-Ala-|-D-Ala. Also transpeptidation of peptidyl-alanyl moieties that are N-acyl substituents of D-alanine.</text>
        <dbReference type="EC" id="3.4.16.4"/>
    </reaction>
</comment>
<evidence type="ECO:0000256" key="1">
    <source>
        <dbReference type="ARBA" id="ARBA00007090"/>
    </source>
</evidence>
<dbReference type="HOGENOM" id="CLU_006354_2_4_9"/>
<keyword evidence="8" id="KW-0133">Cell shape</keyword>
<dbReference type="Gene3D" id="3.40.710.10">
    <property type="entry name" value="DD-peptidase/beta-lactamase superfamily"/>
    <property type="match status" value="1"/>
</dbReference>
<evidence type="ECO:0000256" key="6">
    <source>
        <dbReference type="ARBA" id="ARBA00022679"/>
    </source>
</evidence>
<dbReference type="EMBL" id="ADLT01000043">
    <property type="protein sequence ID" value="EHO62847.1"/>
    <property type="molecule type" value="Genomic_DNA"/>
</dbReference>
<feature type="domain" description="Penicillin-binding protein transpeptidase" evidence="16">
    <location>
        <begin position="342"/>
        <end position="612"/>
    </location>
</feature>
<dbReference type="Pfam" id="PF00912">
    <property type="entry name" value="Transgly"/>
    <property type="match status" value="1"/>
</dbReference>
<keyword evidence="15" id="KW-1133">Transmembrane helix</keyword>
<evidence type="ECO:0000256" key="11">
    <source>
        <dbReference type="ARBA" id="ARBA00023316"/>
    </source>
</evidence>
<dbReference type="GO" id="GO:0008360">
    <property type="term" value="P:regulation of cell shape"/>
    <property type="evidence" value="ECO:0007669"/>
    <property type="project" value="UniProtKB-KW"/>
</dbReference>
<keyword evidence="7" id="KW-0378">Hydrolase</keyword>
<comment type="similarity">
    <text evidence="1">In the C-terminal section; belongs to the transpeptidase family.</text>
</comment>
<dbReference type="PANTHER" id="PTHR32282">
    <property type="entry name" value="BINDING PROTEIN TRANSPEPTIDASE, PUTATIVE-RELATED"/>
    <property type="match status" value="1"/>
</dbReference>
<dbReference type="GO" id="GO:0009252">
    <property type="term" value="P:peptidoglycan biosynthetic process"/>
    <property type="evidence" value="ECO:0007669"/>
    <property type="project" value="UniProtKB-KW"/>
</dbReference>
<evidence type="ECO:0000256" key="13">
    <source>
        <dbReference type="ARBA" id="ARBA00049902"/>
    </source>
</evidence>
<dbReference type="Proteomes" id="UP000003277">
    <property type="component" value="Unassembled WGS sequence"/>
</dbReference>
<gene>
    <name evidence="18" type="ORF">HMPREF9453_01256</name>
</gene>
<dbReference type="NCBIfam" id="TIGR02074">
    <property type="entry name" value="PBP_1a_fam"/>
    <property type="match status" value="1"/>
</dbReference>
<dbReference type="AlphaFoldDB" id="H1D0W8"/>
<evidence type="ECO:0000313" key="18">
    <source>
        <dbReference type="EMBL" id="EHO62847.1"/>
    </source>
</evidence>
<keyword evidence="19" id="KW-1185">Reference proteome</keyword>
<dbReference type="GO" id="GO:0071555">
    <property type="term" value="P:cell wall organization"/>
    <property type="evidence" value="ECO:0007669"/>
    <property type="project" value="UniProtKB-KW"/>
</dbReference>
<dbReference type="STRING" id="742743.HMPREF9453_01256"/>
<dbReference type="GO" id="GO:0030288">
    <property type="term" value="C:outer membrane-bounded periplasmic space"/>
    <property type="evidence" value="ECO:0007669"/>
    <property type="project" value="TreeGrafter"/>
</dbReference>
<dbReference type="GO" id="GO:0009002">
    <property type="term" value="F:serine-type D-Ala-D-Ala carboxypeptidase activity"/>
    <property type="evidence" value="ECO:0007669"/>
    <property type="project" value="UniProtKB-EC"/>
</dbReference>
<dbReference type="GO" id="GO:0008658">
    <property type="term" value="F:penicillin binding"/>
    <property type="evidence" value="ECO:0007669"/>
    <property type="project" value="InterPro"/>
</dbReference>
<dbReference type="InterPro" id="IPR012338">
    <property type="entry name" value="Beta-lactam/transpept-like"/>
</dbReference>
<comment type="similarity">
    <text evidence="2">In the N-terminal section; belongs to the glycosyltransferase 51 family.</text>
</comment>
<keyword evidence="5" id="KW-0328">Glycosyltransferase</keyword>
<feature type="compositionally biased region" description="Basic and acidic residues" evidence="14">
    <location>
        <begin position="645"/>
        <end position="676"/>
    </location>
</feature>
<feature type="region of interest" description="Disordered" evidence="14">
    <location>
        <begin position="634"/>
        <end position="692"/>
    </location>
</feature>
<organism evidence="18 19">
    <name type="scientific">Dialister succinatiphilus YIT 11850</name>
    <dbReference type="NCBI Taxonomy" id="742743"/>
    <lineage>
        <taxon>Bacteria</taxon>
        <taxon>Bacillati</taxon>
        <taxon>Bacillota</taxon>
        <taxon>Negativicutes</taxon>
        <taxon>Veillonellales</taxon>
        <taxon>Veillonellaceae</taxon>
        <taxon>Dialister</taxon>
    </lineage>
</organism>
<proteinExistence type="inferred from homology"/>
<keyword evidence="3" id="KW-0121">Carboxypeptidase</keyword>
<dbReference type="PANTHER" id="PTHR32282:SF33">
    <property type="entry name" value="PEPTIDOGLYCAN GLYCOSYLTRANSFERASE"/>
    <property type="match status" value="1"/>
</dbReference>
<dbReference type="SUPFAM" id="SSF56601">
    <property type="entry name" value="beta-lactamase/transpeptidase-like"/>
    <property type="match status" value="1"/>
</dbReference>
<dbReference type="InterPro" id="IPR036950">
    <property type="entry name" value="PBP_transglycosylase"/>
</dbReference>
<keyword evidence="15" id="KW-0812">Transmembrane</keyword>
<dbReference type="FunFam" id="1.10.3810.10:FF:000001">
    <property type="entry name" value="Penicillin-binding protein 1A"/>
    <property type="match status" value="1"/>
</dbReference>
<feature type="transmembrane region" description="Helical" evidence="15">
    <location>
        <begin position="21"/>
        <end position="42"/>
    </location>
</feature>
<protein>
    <submittedName>
        <fullName evidence="18">1A family penicillin-binding protein</fullName>
    </submittedName>
</protein>
<evidence type="ECO:0000313" key="19">
    <source>
        <dbReference type="Proteomes" id="UP000003277"/>
    </source>
</evidence>
<comment type="catalytic activity">
    <reaction evidence="13">
        <text>[GlcNAc-(1-&gt;4)-Mur2Ac(oyl-L-Ala-gamma-D-Glu-L-Lys-D-Ala-D-Ala)](n)-di-trans,octa-cis-undecaprenyl diphosphate + beta-D-GlcNAc-(1-&gt;4)-Mur2Ac(oyl-L-Ala-gamma-D-Glu-L-Lys-D-Ala-D-Ala)-di-trans,octa-cis-undecaprenyl diphosphate = [GlcNAc-(1-&gt;4)-Mur2Ac(oyl-L-Ala-gamma-D-Glu-L-Lys-D-Ala-D-Ala)](n+1)-di-trans,octa-cis-undecaprenyl diphosphate + di-trans,octa-cis-undecaprenyl diphosphate + H(+)</text>
        <dbReference type="Rhea" id="RHEA:23708"/>
        <dbReference type="Rhea" id="RHEA-COMP:9602"/>
        <dbReference type="Rhea" id="RHEA-COMP:9603"/>
        <dbReference type="ChEBI" id="CHEBI:15378"/>
        <dbReference type="ChEBI" id="CHEBI:58405"/>
        <dbReference type="ChEBI" id="CHEBI:60033"/>
        <dbReference type="ChEBI" id="CHEBI:78435"/>
        <dbReference type="EC" id="2.4.99.28"/>
    </reaction>
</comment>
<dbReference type="RefSeq" id="WP_008859750.1">
    <property type="nucleotide sequence ID" value="NZ_JH591188.1"/>
</dbReference>
<evidence type="ECO:0000259" key="17">
    <source>
        <dbReference type="Pfam" id="PF00912"/>
    </source>
</evidence>
<evidence type="ECO:0000256" key="12">
    <source>
        <dbReference type="ARBA" id="ARBA00034000"/>
    </source>
</evidence>
<reference evidence="18 19" key="1">
    <citation type="submission" date="2011-11" db="EMBL/GenBank/DDBJ databases">
        <title>The Genome Sequence of Dialister succinatiphilus YIT 11850.</title>
        <authorList>
            <consortium name="The Broad Institute Genome Sequencing Platform"/>
            <person name="Earl A."/>
            <person name="Ward D."/>
            <person name="Feldgarden M."/>
            <person name="Gevers D."/>
            <person name="Morotomi M."/>
            <person name="Young S.K."/>
            <person name="Zeng Q."/>
            <person name="Gargeya S."/>
            <person name="Fitzgerald M."/>
            <person name="Haas B."/>
            <person name="Abouelleil A."/>
            <person name="Alvarado L."/>
            <person name="Arachchi H.M."/>
            <person name="Berlin A."/>
            <person name="Brown A."/>
            <person name="Chapman S.B."/>
            <person name="Dunbar C."/>
            <person name="Gearin G."/>
            <person name="Goldberg J."/>
            <person name="Griggs A."/>
            <person name="Gujja S."/>
            <person name="Heiman D."/>
            <person name="Howarth C."/>
            <person name="Lui A."/>
            <person name="MacDonald P.J.P."/>
            <person name="Montmayeur A."/>
            <person name="Murphy C."/>
            <person name="Neiman D."/>
            <person name="Pearson M."/>
            <person name="Priest M."/>
            <person name="Roberts A."/>
            <person name="Saif S."/>
            <person name="Shea T."/>
            <person name="Sisk P."/>
            <person name="Stolte C."/>
            <person name="Sykes S."/>
            <person name="Wortman J."/>
            <person name="Nusbaum C."/>
            <person name="Birren B."/>
        </authorList>
    </citation>
    <scope>NUCLEOTIDE SEQUENCE [LARGE SCALE GENOMIC DNA]</scope>
    <source>
        <strain evidence="18 19">YIT 11850</strain>
    </source>
</reference>
<dbReference type="GO" id="GO:0006508">
    <property type="term" value="P:proteolysis"/>
    <property type="evidence" value="ECO:0007669"/>
    <property type="project" value="UniProtKB-KW"/>
</dbReference>
<evidence type="ECO:0000256" key="4">
    <source>
        <dbReference type="ARBA" id="ARBA00022670"/>
    </source>
</evidence>
<dbReference type="OrthoDB" id="9766909at2"/>
<evidence type="ECO:0000256" key="5">
    <source>
        <dbReference type="ARBA" id="ARBA00022676"/>
    </source>
</evidence>
<evidence type="ECO:0000256" key="15">
    <source>
        <dbReference type="SAM" id="Phobius"/>
    </source>
</evidence>
<feature type="domain" description="Glycosyl transferase family 51" evidence="17">
    <location>
        <begin position="68"/>
        <end position="244"/>
    </location>
</feature>
<dbReference type="InterPro" id="IPR050396">
    <property type="entry name" value="Glycosyltr_51/Transpeptidase"/>
</dbReference>
<dbReference type="GO" id="GO:0008955">
    <property type="term" value="F:peptidoglycan glycosyltransferase activity"/>
    <property type="evidence" value="ECO:0007669"/>
    <property type="project" value="UniProtKB-EC"/>
</dbReference>
<evidence type="ECO:0000259" key="16">
    <source>
        <dbReference type="Pfam" id="PF00905"/>
    </source>
</evidence>
<keyword evidence="10" id="KW-0511">Multifunctional enzyme</keyword>
<dbReference type="InterPro" id="IPR001460">
    <property type="entry name" value="PCN-bd_Tpept"/>
</dbReference>
<dbReference type="Gene3D" id="1.10.3810.10">
    <property type="entry name" value="Biosynthetic peptidoglycan transglycosylase-like"/>
    <property type="match status" value="1"/>
</dbReference>
<accession>H1D0W8</accession>